<keyword evidence="8" id="KW-1185">Reference proteome</keyword>
<dbReference type="Pfam" id="PF23562">
    <property type="entry name" value="AMP-binding_C_3"/>
    <property type="match status" value="1"/>
</dbReference>
<dbReference type="RefSeq" id="WP_149567983.1">
    <property type="nucleotide sequence ID" value="NZ_CP035807.1"/>
</dbReference>
<dbReference type="InterPro" id="IPR002123">
    <property type="entry name" value="Plipid/glycerol_acylTrfase"/>
</dbReference>
<dbReference type="PANTHER" id="PTHR43272:SF33">
    <property type="entry name" value="AMP-BINDING DOMAIN-CONTAINING PROTEIN-RELATED"/>
    <property type="match status" value="1"/>
</dbReference>
<keyword evidence="2" id="KW-0597">Phosphoprotein</keyword>
<keyword evidence="3" id="KW-0547">Nucleotide-binding</keyword>
<keyword evidence="1" id="KW-0596">Phosphopantetheine</keyword>
<evidence type="ECO:0000259" key="6">
    <source>
        <dbReference type="PROSITE" id="PS50075"/>
    </source>
</evidence>
<gene>
    <name evidence="7" type="ORF">EW093_08470</name>
</gene>
<dbReference type="EMBL" id="CP035807">
    <property type="protein sequence ID" value="QEN04740.1"/>
    <property type="molecule type" value="Genomic_DNA"/>
</dbReference>
<dbReference type="SUPFAM" id="SSF69593">
    <property type="entry name" value="Glycerol-3-phosphate (1)-acyltransferase"/>
    <property type="match status" value="1"/>
</dbReference>
<proteinExistence type="predicted"/>
<evidence type="ECO:0000256" key="1">
    <source>
        <dbReference type="ARBA" id="ARBA00022450"/>
    </source>
</evidence>
<dbReference type="PROSITE" id="PS00455">
    <property type="entry name" value="AMP_BINDING"/>
    <property type="match status" value="1"/>
</dbReference>
<dbReference type="PROSITE" id="PS50075">
    <property type="entry name" value="CARRIER"/>
    <property type="match status" value="1"/>
</dbReference>
<dbReference type="Pfam" id="PF01553">
    <property type="entry name" value="Acyltransferase"/>
    <property type="match status" value="1"/>
</dbReference>
<keyword evidence="4" id="KW-0067">ATP-binding</keyword>
<dbReference type="InterPro" id="IPR009081">
    <property type="entry name" value="PP-bd_ACP"/>
</dbReference>
<dbReference type="AlphaFoldDB" id="A0A5C1QCB2"/>
<dbReference type="Gene3D" id="3.30.300.30">
    <property type="match status" value="1"/>
</dbReference>
<dbReference type="GO" id="GO:0016746">
    <property type="term" value="F:acyltransferase activity"/>
    <property type="evidence" value="ECO:0007669"/>
    <property type="project" value="InterPro"/>
</dbReference>
<comment type="catalytic activity">
    <reaction evidence="5">
        <text>a long-chain fatty acid + ATP + CoA = a long-chain fatty acyl-CoA + AMP + diphosphate</text>
        <dbReference type="Rhea" id="RHEA:15421"/>
        <dbReference type="ChEBI" id="CHEBI:30616"/>
        <dbReference type="ChEBI" id="CHEBI:33019"/>
        <dbReference type="ChEBI" id="CHEBI:57287"/>
        <dbReference type="ChEBI" id="CHEBI:57560"/>
        <dbReference type="ChEBI" id="CHEBI:83139"/>
        <dbReference type="ChEBI" id="CHEBI:456215"/>
        <dbReference type="EC" id="6.2.1.3"/>
    </reaction>
    <physiologicalReaction direction="left-to-right" evidence="5">
        <dbReference type="Rhea" id="RHEA:15422"/>
    </physiologicalReaction>
</comment>
<dbReference type="InterPro" id="IPR006162">
    <property type="entry name" value="Ppantetheine_attach_site"/>
</dbReference>
<sequence length="843" mass="95567">MLIENKYEELKSLYKFYELTCSKYSNNIFNGEDLNYSDAFKIMKERAGYLQLNGYKKGEVVGILALNSIEWLISYMALTSIGVIALPLDTNLDSETYQTMLDQVDAKGIFISSDFNITFDGVESLDISFDGSRTINYFYPVDLLETDVSTFLYTSGTTGKPKIVQLTHGNMYKASIGGNEFVQVKKGSLVLCMLPFYHIFGLHSTFLATFGVGCGYICQPSLTAPAILQSLRDYKINVFPAVPKLWEMMLDGIINKVKSASRLKYSIFMFNLKHGHILKFLGLGFIPKAIFKPVQKVFGEDIDFLITGGAPLKKEYYHYYYNMGFKIMEGYGLTETTSAICASDRNKYKPGQSGRPLPGNEMLIKNINDKGIGEVWFRGHNIFPGYYNNPEATAEVFDNEGWFNSGDLGYKDRYGEIHITGREKNLIVLDSGKNVYPEELEQFYSDSPLVDEVAVFGQIKNGAEIAYAVIVPKSPLTTYSDMKNEIRRLNKGLPTYKKISDFAISISALPKTTKRTNINSKIIQNLKSGLYNCGETEAGVLKELTSVESRKNEIIEILKDELKADKIYNTQQLSDFNIDSLGVMNLIVQLELKLEIKISEVEFTGLNNLEELVNYLKCCPISQGRTSFDELIHGNITTKSVSFFNPLFELLLIIFRFLSLLFWKVKVHKKEKFDFNNSIVALNHQSLLDILILLSSLSYKVRKDMFFTAKKELKFLKFIFPGISYIFVDRKSNTMPALKAGADILRQGKTLVIFPEGTRTKDGRLNEFKTGAVFLAKELKKNIIPMVINGAYKVFPTNTLFPKIFTKQRISLTILKHLKPENYKDSDKMNQALFNSIKKEIAV</sequence>
<dbReference type="InterPro" id="IPR045851">
    <property type="entry name" value="AMP-bd_C_sf"/>
</dbReference>
<evidence type="ECO:0000313" key="8">
    <source>
        <dbReference type="Proteomes" id="UP000323824"/>
    </source>
</evidence>
<feature type="domain" description="Carrier" evidence="6">
    <location>
        <begin position="545"/>
        <end position="620"/>
    </location>
</feature>
<evidence type="ECO:0000256" key="3">
    <source>
        <dbReference type="ARBA" id="ARBA00022741"/>
    </source>
</evidence>
<dbReference type="InterPro" id="IPR036736">
    <property type="entry name" value="ACP-like_sf"/>
</dbReference>
<evidence type="ECO:0000313" key="7">
    <source>
        <dbReference type="EMBL" id="QEN04740.1"/>
    </source>
</evidence>
<dbReference type="PANTHER" id="PTHR43272">
    <property type="entry name" value="LONG-CHAIN-FATTY-ACID--COA LIGASE"/>
    <property type="match status" value="1"/>
</dbReference>
<reference evidence="7 8" key="2">
    <citation type="submission" date="2019-09" db="EMBL/GenBank/DDBJ databases">
        <title>Complete Genome Sequence and Methylome Analysis of free living Spirochaetas.</title>
        <authorList>
            <person name="Leshcheva N."/>
            <person name="Mikheeva N."/>
        </authorList>
    </citation>
    <scope>NUCLEOTIDE SEQUENCE [LARGE SCALE GENOMIC DNA]</scope>
    <source>
        <strain evidence="7 8">P</strain>
    </source>
</reference>
<evidence type="ECO:0000256" key="2">
    <source>
        <dbReference type="ARBA" id="ARBA00022553"/>
    </source>
</evidence>
<protein>
    <recommendedName>
        <fullName evidence="6">Carrier domain-containing protein</fullName>
    </recommendedName>
</protein>
<dbReference type="SUPFAM" id="SSF47336">
    <property type="entry name" value="ACP-like"/>
    <property type="match status" value="1"/>
</dbReference>
<organism evidence="7 8">
    <name type="scientific">Thiospirochaeta perfilievii</name>
    <dbReference type="NCBI Taxonomy" id="252967"/>
    <lineage>
        <taxon>Bacteria</taxon>
        <taxon>Pseudomonadati</taxon>
        <taxon>Spirochaetota</taxon>
        <taxon>Spirochaetia</taxon>
        <taxon>Spirochaetales</taxon>
        <taxon>Spirochaetaceae</taxon>
        <taxon>Thiospirochaeta</taxon>
    </lineage>
</organism>
<dbReference type="GO" id="GO:0005524">
    <property type="term" value="F:ATP binding"/>
    <property type="evidence" value="ECO:0007669"/>
    <property type="project" value="UniProtKB-KW"/>
</dbReference>
<dbReference type="Pfam" id="PF00501">
    <property type="entry name" value="AMP-binding"/>
    <property type="match status" value="1"/>
</dbReference>
<dbReference type="SMART" id="SM00563">
    <property type="entry name" value="PlsC"/>
    <property type="match status" value="1"/>
</dbReference>
<dbReference type="InterPro" id="IPR042099">
    <property type="entry name" value="ANL_N_sf"/>
</dbReference>
<dbReference type="GO" id="GO:0016020">
    <property type="term" value="C:membrane"/>
    <property type="evidence" value="ECO:0007669"/>
    <property type="project" value="TreeGrafter"/>
</dbReference>
<dbReference type="OrthoDB" id="311554at2"/>
<dbReference type="InterPro" id="IPR020845">
    <property type="entry name" value="AMP-binding_CS"/>
</dbReference>
<evidence type="ECO:0000256" key="5">
    <source>
        <dbReference type="ARBA" id="ARBA00024484"/>
    </source>
</evidence>
<dbReference type="CDD" id="cd07989">
    <property type="entry name" value="LPLAT_AGPAT-like"/>
    <property type="match status" value="1"/>
</dbReference>
<reference evidence="7 8" key="1">
    <citation type="submission" date="2019-02" db="EMBL/GenBank/DDBJ databases">
        <authorList>
            <person name="Fomenkov A."/>
            <person name="Dubinina G."/>
            <person name="Grabovich M."/>
            <person name="Vincze T."/>
            <person name="Roberts R.J."/>
        </authorList>
    </citation>
    <scope>NUCLEOTIDE SEQUENCE [LARGE SCALE GENOMIC DNA]</scope>
    <source>
        <strain evidence="7 8">P</strain>
    </source>
</reference>
<dbReference type="Gene3D" id="1.10.1200.10">
    <property type="entry name" value="ACP-like"/>
    <property type="match status" value="1"/>
</dbReference>
<evidence type="ECO:0000256" key="4">
    <source>
        <dbReference type="ARBA" id="ARBA00022840"/>
    </source>
</evidence>
<dbReference type="Proteomes" id="UP000323824">
    <property type="component" value="Chromosome"/>
</dbReference>
<dbReference type="Gene3D" id="3.40.50.12780">
    <property type="entry name" value="N-terminal domain of ligase-like"/>
    <property type="match status" value="1"/>
</dbReference>
<dbReference type="Pfam" id="PF00550">
    <property type="entry name" value="PP-binding"/>
    <property type="match status" value="1"/>
</dbReference>
<dbReference type="InterPro" id="IPR000873">
    <property type="entry name" value="AMP-dep_synth/lig_dom"/>
</dbReference>
<dbReference type="KEGG" id="sper:EW093_08470"/>
<name>A0A5C1QCB2_9SPIO</name>
<dbReference type="GO" id="GO:0004467">
    <property type="term" value="F:long-chain fatty acid-CoA ligase activity"/>
    <property type="evidence" value="ECO:0007669"/>
    <property type="project" value="UniProtKB-EC"/>
</dbReference>
<dbReference type="SUPFAM" id="SSF56801">
    <property type="entry name" value="Acetyl-CoA synthetase-like"/>
    <property type="match status" value="1"/>
</dbReference>
<dbReference type="PROSITE" id="PS00012">
    <property type="entry name" value="PHOSPHOPANTETHEINE"/>
    <property type="match status" value="1"/>
</dbReference>
<accession>A0A5C1QCB2</accession>